<accession>A0A7T7GV10</accession>
<dbReference type="EMBL" id="MW052137">
    <property type="protein sequence ID" value="QQM16341.1"/>
    <property type="molecule type" value="Genomic_RNA"/>
</dbReference>
<reference evidence="1" key="1">
    <citation type="journal article" date="2020" name="Viruses">
        <title>Unmapped RNA Virus Diversity in Termites and their Symbionts.</title>
        <authorList>
            <person name="Lay C.L."/>
            <person name="Shi M."/>
            <person name="Bucek A."/>
            <person name="Bourguignon T."/>
            <person name="Lo N."/>
            <person name="Holmes E.C."/>
        </authorList>
    </citation>
    <scope>NUCLEOTIDE SEQUENCE</scope>
    <source>
        <strain evidence="1">FG16_17_1</strain>
    </source>
</reference>
<organism evidence="1">
    <name type="scientific">Laksystermes virus</name>
    <dbReference type="NCBI Taxonomy" id="2796606"/>
    <lineage>
        <taxon>Viruses</taxon>
        <taxon>Riboviria</taxon>
    </lineage>
</organism>
<name>A0A7T7GV10_9VIRU</name>
<sequence length="535" mass="59628">MDSSLSVEHVKVAGGTQAVPWPTGVGGNNNFTPSTPDADDIMGAMHAWYPLGVRAVLQTPYSSQPNEPLFAIEVTPYVASPYLDSPIEFCHMPPIFPLKNFGNGIFRTDNASAGYGTPTYNLTCVCYQEPPWPFRFLRCFRGATYDMQYHIRVTSNFGTSGYLRAFIYTHGDHVLYDPILWSALEAPNGTLPTVPMGMCAISPLYSDRIGLLGYSNRVSEPIGYVRSDTSMVRHIEVEVPYRNLSSWTDRCQQYGQYGKNLFATANTATGSKYPPGKNTSVYNSSRGTNQVRTFIIIESIGTLQSGTDSPITFDVEVRFKSFEGHHYLGTSWKQLMCNAQTAQYVHNMYMSGLVGQTTAYNNYAGDFMSNNMFPFIYPDPRLSLPSGVYPRWDRLSADFTPPVPAPAARIKRDAVTEQYPLSMLKFYIDHVNMRHRTMASISPGVAEALKVYYKMRFHGMDITSAHFLLGSGAVDIVPHTKHKKTKDKDEKPLPTVLPELFSNPKFQEAKERWPTVTDGAVESLHKEASASSSSA</sequence>
<proteinExistence type="predicted"/>
<evidence type="ECO:0000313" key="1">
    <source>
        <dbReference type="EMBL" id="QQM16341.1"/>
    </source>
</evidence>
<reference evidence="1" key="2">
    <citation type="submission" date="2020-09" db="EMBL/GenBank/DDBJ databases">
        <authorList>
            <person name="Le Lay C."/>
            <person name="Shi M."/>
            <person name="Bucek A."/>
            <person name="Bourguignon T."/>
            <person name="Lo N."/>
            <person name="Holmes E.C."/>
        </authorList>
    </citation>
    <scope>NUCLEOTIDE SEQUENCE</scope>
    <source>
        <strain evidence="1">FG16_17_1</strain>
    </source>
</reference>
<protein>
    <submittedName>
        <fullName evidence="1">Uncharacterized protein</fullName>
    </submittedName>
</protein>